<gene>
    <name evidence="1" type="ORF">Amac_070750</name>
</gene>
<evidence type="ECO:0000313" key="2">
    <source>
        <dbReference type="Proteomes" id="UP000331127"/>
    </source>
</evidence>
<reference evidence="1 2" key="1">
    <citation type="submission" date="2019-10" db="EMBL/GenBank/DDBJ databases">
        <title>Whole genome shotgun sequence of Acrocarpospora macrocephala NBRC 16266.</title>
        <authorList>
            <person name="Ichikawa N."/>
            <person name="Kimura A."/>
            <person name="Kitahashi Y."/>
            <person name="Komaki H."/>
            <person name="Oguchi A."/>
        </authorList>
    </citation>
    <scope>NUCLEOTIDE SEQUENCE [LARGE SCALE GENOMIC DNA]</scope>
    <source>
        <strain evidence="1 2">NBRC 16266</strain>
    </source>
</reference>
<sequence>MRDPANSWTYCVAINTDRPGSGGERTYRDFVMREAIYFHPYGWGGGWPKVPPNFLAFRWAAHVQQINRVLTYEIIPNLQTRWPDIPETDDTIQPVVVYRLGPPLPGTPVPNGQHYRASRLWVLLDQLLTSPTLADALANSKNIGKW</sequence>
<dbReference type="Proteomes" id="UP000331127">
    <property type="component" value="Unassembled WGS sequence"/>
</dbReference>
<keyword evidence="2" id="KW-1185">Reference proteome</keyword>
<name>A0A5M3X5N5_9ACTN</name>
<proteinExistence type="predicted"/>
<comment type="caution">
    <text evidence="1">The sequence shown here is derived from an EMBL/GenBank/DDBJ whole genome shotgun (WGS) entry which is preliminary data.</text>
</comment>
<dbReference type="EMBL" id="BLAE01000046">
    <property type="protein sequence ID" value="GES13478.1"/>
    <property type="molecule type" value="Genomic_DNA"/>
</dbReference>
<organism evidence="1 2">
    <name type="scientific">Acrocarpospora macrocephala</name>
    <dbReference type="NCBI Taxonomy" id="150177"/>
    <lineage>
        <taxon>Bacteria</taxon>
        <taxon>Bacillati</taxon>
        <taxon>Actinomycetota</taxon>
        <taxon>Actinomycetes</taxon>
        <taxon>Streptosporangiales</taxon>
        <taxon>Streptosporangiaceae</taxon>
        <taxon>Acrocarpospora</taxon>
    </lineage>
</organism>
<dbReference type="AlphaFoldDB" id="A0A5M3X5N5"/>
<protein>
    <submittedName>
        <fullName evidence="1">Uncharacterized protein</fullName>
    </submittedName>
</protein>
<evidence type="ECO:0000313" key="1">
    <source>
        <dbReference type="EMBL" id="GES13478.1"/>
    </source>
</evidence>
<accession>A0A5M3X5N5</accession>